<dbReference type="NCBIfam" id="TIGR03843">
    <property type="entry name" value="SCO1664 family protein"/>
    <property type="match status" value="1"/>
</dbReference>
<accession>A0ABW1WX66</accession>
<name>A0ABW1WX66_9ACTN</name>
<organism evidence="1 2">
    <name type="scientific">Luteococcus sanguinis</name>
    <dbReference type="NCBI Taxonomy" id="174038"/>
    <lineage>
        <taxon>Bacteria</taxon>
        <taxon>Bacillati</taxon>
        <taxon>Actinomycetota</taxon>
        <taxon>Actinomycetes</taxon>
        <taxon>Propionibacteriales</taxon>
        <taxon>Propionibacteriaceae</taxon>
        <taxon>Luteococcus</taxon>
    </lineage>
</organism>
<evidence type="ECO:0000313" key="1">
    <source>
        <dbReference type="EMBL" id="MFC6395850.1"/>
    </source>
</evidence>
<dbReference type="Proteomes" id="UP001596266">
    <property type="component" value="Unassembled WGS sequence"/>
</dbReference>
<dbReference type="InterPro" id="IPR022292">
    <property type="entry name" value="CHP03843"/>
</dbReference>
<comment type="caution">
    <text evidence="1">The sequence shown here is derived from an EMBL/GenBank/DDBJ whole genome shotgun (WGS) entry which is preliminary data.</text>
</comment>
<proteinExistence type="predicted"/>
<reference evidence="2" key="1">
    <citation type="journal article" date="2019" name="Int. J. Syst. Evol. Microbiol.">
        <title>The Global Catalogue of Microorganisms (GCM) 10K type strain sequencing project: providing services to taxonomists for standard genome sequencing and annotation.</title>
        <authorList>
            <consortium name="The Broad Institute Genomics Platform"/>
            <consortium name="The Broad Institute Genome Sequencing Center for Infectious Disease"/>
            <person name="Wu L."/>
            <person name="Ma J."/>
        </authorList>
    </citation>
    <scope>NUCLEOTIDE SEQUENCE [LARGE SCALE GENOMIC DNA]</scope>
    <source>
        <strain evidence="2">CGMCC 1.15277</strain>
    </source>
</reference>
<protein>
    <submittedName>
        <fullName evidence="1">SCO1664 family protein</fullName>
    </submittedName>
</protein>
<gene>
    <name evidence="1" type="ORF">ACFP57_02405</name>
</gene>
<dbReference type="EMBL" id="JBHSUA010000007">
    <property type="protein sequence ID" value="MFC6395850.1"/>
    <property type="molecule type" value="Genomic_DNA"/>
</dbReference>
<evidence type="ECO:0000313" key="2">
    <source>
        <dbReference type="Proteomes" id="UP001596266"/>
    </source>
</evidence>
<dbReference type="RefSeq" id="WP_343884551.1">
    <property type="nucleotide sequence ID" value="NZ_BAAAKI010000002.1"/>
</dbReference>
<keyword evidence="2" id="KW-1185">Reference proteome</keyword>
<sequence>MTEQAPATESLPELKLLGRLVEASNATFLVADEVGRKFVYKPVAGEAPLWDFPQHTLGRREVAAFELSRAAGFDCVPTTTWLHDGPAGPGSLQHWVEADGGDLADLVGVDEVPHDWYGIVVGVDADDHDVALVHAEHPGLRRLALFDCVANNADRKAGHVIRVGDRAYGVDHGVSFHVENKLRTILWGWMGEPFTDPERDLLSRVVTDAAPALEPWISAEEVDATMDRATTLLAEGAFPEPGDAWPVIPWPPI</sequence>